<feature type="region of interest" description="Disordered" evidence="1">
    <location>
        <begin position="49"/>
        <end position="85"/>
    </location>
</feature>
<sequence>MVVIELERRLGSVEDYLAEVARTIKESETRTHLRMLQLENRLLSGILTTNNNRGNSMPTAAVSNSYPSPDKSANPSPPVYDDDTLGQTSSFAYAKTLASNDSSQRSFVPPENDGDHDTGFPSSSKRRCLSYQHEREAPMPERSPVVSAGSITCQATASSVANLPVYWNLESFDYGDISAVDNPSAVLNGFDFSSVLEELIRGQHAVTGPASTSH</sequence>
<keyword evidence="3" id="KW-1185">Reference proteome</keyword>
<evidence type="ECO:0000313" key="3">
    <source>
        <dbReference type="Proteomes" id="UP000076874"/>
    </source>
</evidence>
<feature type="compositionally biased region" description="Polar residues" evidence="1">
    <location>
        <begin position="49"/>
        <end position="74"/>
    </location>
</feature>
<dbReference type="AlphaFoldDB" id="A0A167XYL8"/>
<proteinExistence type="predicted"/>
<dbReference type="EMBL" id="AZHD01000003">
    <property type="protein sequence ID" value="OAA65586.1"/>
    <property type="molecule type" value="Genomic_DNA"/>
</dbReference>
<feature type="region of interest" description="Disordered" evidence="1">
    <location>
        <begin position="101"/>
        <end position="125"/>
    </location>
</feature>
<gene>
    <name evidence="2" type="ORF">SPI_02373</name>
</gene>
<dbReference type="Proteomes" id="UP000076874">
    <property type="component" value="Unassembled WGS sequence"/>
</dbReference>
<reference evidence="2 3" key="1">
    <citation type="journal article" date="2016" name="Genome Biol. Evol.">
        <title>Divergent and convergent evolution of fungal pathogenicity.</title>
        <authorList>
            <person name="Shang Y."/>
            <person name="Xiao G."/>
            <person name="Zheng P."/>
            <person name="Cen K."/>
            <person name="Zhan S."/>
            <person name="Wang C."/>
        </authorList>
    </citation>
    <scope>NUCLEOTIDE SEQUENCE [LARGE SCALE GENOMIC DNA]</scope>
    <source>
        <strain evidence="2 3">RCEF 264</strain>
    </source>
</reference>
<organism evidence="2 3">
    <name type="scientific">Niveomyces insectorum RCEF 264</name>
    <dbReference type="NCBI Taxonomy" id="1081102"/>
    <lineage>
        <taxon>Eukaryota</taxon>
        <taxon>Fungi</taxon>
        <taxon>Dikarya</taxon>
        <taxon>Ascomycota</taxon>
        <taxon>Pezizomycotina</taxon>
        <taxon>Sordariomycetes</taxon>
        <taxon>Hypocreomycetidae</taxon>
        <taxon>Hypocreales</taxon>
        <taxon>Cordycipitaceae</taxon>
        <taxon>Niveomyces</taxon>
    </lineage>
</organism>
<evidence type="ECO:0000313" key="2">
    <source>
        <dbReference type="EMBL" id="OAA65586.1"/>
    </source>
</evidence>
<protein>
    <submittedName>
        <fullName evidence="2">Uncharacterized protein</fullName>
    </submittedName>
</protein>
<evidence type="ECO:0000256" key="1">
    <source>
        <dbReference type="SAM" id="MobiDB-lite"/>
    </source>
</evidence>
<name>A0A167XYL8_9HYPO</name>
<comment type="caution">
    <text evidence="2">The sequence shown here is derived from an EMBL/GenBank/DDBJ whole genome shotgun (WGS) entry which is preliminary data.</text>
</comment>
<accession>A0A167XYL8</accession>